<accession>A0A9N8HBU1</accession>
<evidence type="ECO:0000256" key="1">
    <source>
        <dbReference type="SAM" id="MobiDB-lite"/>
    </source>
</evidence>
<organism evidence="2 3">
    <name type="scientific">Seminavis robusta</name>
    <dbReference type="NCBI Taxonomy" id="568900"/>
    <lineage>
        <taxon>Eukaryota</taxon>
        <taxon>Sar</taxon>
        <taxon>Stramenopiles</taxon>
        <taxon>Ochrophyta</taxon>
        <taxon>Bacillariophyta</taxon>
        <taxon>Bacillariophyceae</taxon>
        <taxon>Bacillariophycidae</taxon>
        <taxon>Naviculales</taxon>
        <taxon>Naviculaceae</taxon>
        <taxon>Seminavis</taxon>
    </lineage>
</organism>
<feature type="compositionally biased region" description="Low complexity" evidence="1">
    <location>
        <begin position="308"/>
        <end position="318"/>
    </location>
</feature>
<feature type="compositionally biased region" description="Low complexity" evidence="1">
    <location>
        <begin position="88"/>
        <end position="112"/>
    </location>
</feature>
<reference evidence="2" key="1">
    <citation type="submission" date="2020-06" db="EMBL/GenBank/DDBJ databases">
        <authorList>
            <consortium name="Plant Systems Biology data submission"/>
        </authorList>
    </citation>
    <scope>NUCLEOTIDE SEQUENCE</scope>
    <source>
        <strain evidence="2">D6</strain>
    </source>
</reference>
<evidence type="ECO:0008006" key="4">
    <source>
        <dbReference type="Google" id="ProtNLM"/>
    </source>
</evidence>
<dbReference type="OrthoDB" id="42978at2759"/>
<evidence type="ECO:0000313" key="2">
    <source>
        <dbReference type="EMBL" id="CAB9507087.1"/>
    </source>
</evidence>
<gene>
    <name evidence="2" type="ORF">SEMRO_292_G109660.2</name>
</gene>
<dbReference type="Pfam" id="PF07209">
    <property type="entry name" value="DUF1415"/>
    <property type="match status" value="1"/>
</dbReference>
<keyword evidence="3" id="KW-1185">Reference proteome</keyword>
<dbReference type="AlphaFoldDB" id="A0A9N8HBU1"/>
<feature type="region of interest" description="Disordered" evidence="1">
    <location>
        <begin position="348"/>
        <end position="368"/>
    </location>
</feature>
<protein>
    <recommendedName>
        <fullName evidence="4">DUF1415 domain-containing protein</fullName>
    </recommendedName>
</protein>
<name>A0A9N8HBU1_9STRA</name>
<feature type="compositionally biased region" description="Basic residues" evidence="1">
    <location>
        <begin position="74"/>
        <end position="87"/>
    </location>
</feature>
<dbReference type="InterPro" id="IPR009858">
    <property type="entry name" value="DUF1415"/>
</dbReference>
<comment type="caution">
    <text evidence="2">The sequence shown here is derived from an EMBL/GenBank/DDBJ whole genome shotgun (WGS) entry which is preliminary data.</text>
</comment>
<evidence type="ECO:0000313" key="3">
    <source>
        <dbReference type="Proteomes" id="UP001153069"/>
    </source>
</evidence>
<feature type="region of interest" description="Disordered" evidence="1">
    <location>
        <begin position="34"/>
        <end position="116"/>
    </location>
</feature>
<dbReference type="EMBL" id="CAICTM010000291">
    <property type="protein sequence ID" value="CAB9507087.1"/>
    <property type="molecule type" value="Genomic_DNA"/>
</dbReference>
<proteinExistence type="predicted"/>
<sequence>MMMASTTRAFRCGFTHSRLKLPLRHTSTHRIHHILGGNCPHHGLEQQRATSSGSRRWMSSSQKPEPPSGQLQDKKRKTKKKSKKKSHNNNPQQSSSSRSLGSSKLQQAQTDIQDIDIDNEMEEQTRAWVKRVVVGMNLCPFAAKPLADHQLYISVVPESSDIDTVLQHVLAQSLAFLTDDTKEDPIPGTALLVCPDLFPTDFDSFLDVLSMIVDGLLEDHDLTGKIQIVPFHPLFVFANENIQDKSEDDPDKMEYYTNRSPYPMFHVLKEDDVSRAVEIMKGDTDRVWQRNIHLLQSMGKKCREQEGEQSSSTQQTTTTTQVLLQNYLQTGADDEKKSMTALAQQALEDTAKEFPLLSKPINNSTETS</sequence>
<feature type="region of interest" description="Disordered" evidence="1">
    <location>
        <begin position="299"/>
        <end position="318"/>
    </location>
</feature>
<dbReference type="Proteomes" id="UP001153069">
    <property type="component" value="Unassembled WGS sequence"/>
</dbReference>
<feature type="compositionally biased region" description="Low complexity" evidence="1">
    <location>
        <begin position="51"/>
        <end position="61"/>
    </location>
</feature>